<dbReference type="InterPro" id="IPR000010">
    <property type="entry name" value="Cystatin_dom"/>
</dbReference>
<accession>A0A484C2B6</accession>
<dbReference type="GO" id="GO:0004869">
    <property type="term" value="F:cysteine-type endopeptidase inhibitor activity"/>
    <property type="evidence" value="ECO:0007669"/>
    <property type="project" value="InterPro"/>
</dbReference>
<dbReference type="Proteomes" id="UP000295070">
    <property type="component" value="Chromosome 21"/>
</dbReference>
<keyword evidence="2" id="KW-0732">Signal</keyword>
<evidence type="ECO:0000256" key="2">
    <source>
        <dbReference type="SAM" id="SignalP"/>
    </source>
</evidence>
<dbReference type="AlphaFoldDB" id="A0A484C2B6"/>
<dbReference type="CDD" id="cd00042">
    <property type="entry name" value="CY"/>
    <property type="match status" value="1"/>
</dbReference>
<dbReference type="Gene3D" id="3.10.450.10">
    <property type="match status" value="1"/>
</dbReference>
<dbReference type="EMBL" id="SCKG01000021">
    <property type="protein sequence ID" value="TDG97746.1"/>
    <property type="molecule type" value="Genomic_DNA"/>
</dbReference>
<reference evidence="4 5" key="1">
    <citation type="submission" date="2019-01" db="EMBL/GenBank/DDBJ databases">
        <title>A chromosome-scale genome assembly of the yellow perch, Perca flavescens.</title>
        <authorList>
            <person name="Feron R."/>
            <person name="Morvezen R."/>
            <person name="Bestin A."/>
            <person name="Haffray P."/>
            <person name="Klopp C."/>
            <person name="Zahm M."/>
            <person name="Cabau C."/>
            <person name="Roques C."/>
            <person name="Donnadieu C."/>
            <person name="Bouchez O."/>
            <person name="Christie M."/>
            <person name="Larson W."/>
            <person name="Guiguen Y."/>
        </authorList>
    </citation>
    <scope>NUCLEOTIDE SEQUENCE [LARGE SCALE GENOMIC DNA]</scope>
    <source>
        <strain evidence="4">YP-PL-M2</strain>
        <tissue evidence="4">Blood</tissue>
    </source>
</reference>
<feature type="chain" id="PRO_5019788774" description="Cystatin domain-containing protein" evidence="2">
    <location>
        <begin position="21"/>
        <end position="126"/>
    </location>
</feature>
<feature type="region of interest" description="Disordered" evidence="1">
    <location>
        <begin position="93"/>
        <end position="121"/>
    </location>
</feature>
<evidence type="ECO:0000313" key="5">
    <source>
        <dbReference type="Proteomes" id="UP000295070"/>
    </source>
</evidence>
<evidence type="ECO:0000256" key="1">
    <source>
        <dbReference type="SAM" id="MobiDB-lite"/>
    </source>
</evidence>
<feature type="signal peptide" evidence="2">
    <location>
        <begin position="1"/>
        <end position="20"/>
    </location>
</feature>
<dbReference type="InterPro" id="IPR046350">
    <property type="entry name" value="Cystatin_sf"/>
</dbReference>
<sequence>MMFVWFCVVVCAFTGRFVTGQSPNDGASQKVPVNDSNVLDAAQFAVAEFNKANTEELFDYTIVTITSAEIQVVDGSNYILELTCMADSENTAAADGENGTATAAADGENGTATAAADGERHRYRRC</sequence>
<dbReference type="SUPFAM" id="SSF54403">
    <property type="entry name" value="Cystatin/monellin"/>
    <property type="match status" value="1"/>
</dbReference>
<name>A0A484C2B6_PERFV</name>
<evidence type="ECO:0000313" key="4">
    <source>
        <dbReference type="EMBL" id="TDG97746.1"/>
    </source>
</evidence>
<protein>
    <recommendedName>
        <fullName evidence="3">Cystatin domain-containing protein</fullName>
    </recommendedName>
</protein>
<gene>
    <name evidence="4" type="ORF">EPR50_G00210860</name>
</gene>
<feature type="domain" description="Cystatin" evidence="3">
    <location>
        <begin position="26"/>
        <end position="85"/>
    </location>
</feature>
<dbReference type="STRING" id="8167.A0A484C2B6"/>
<dbReference type="Pfam" id="PF00031">
    <property type="entry name" value="Cystatin"/>
    <property type="match status" value="1"/>
</dbReference>
<keyword evidence="5" id="KW-1185">Reference proteome</keyword>
<organism evidence="4 5">
    <name type="scientific">Perca flavescens</name>
    <name type="common">American yellow perch</name>
    <name type="synonym">Morone flavescens</name>
    <dbReference type="NCBI Taxonomy" id="8167"/>
    <lineage>
        <taxon>Eukaryota</taxon>
        <taxon>Metazoa</taxon>
        <taxon>Chordata</taxon>
        <taxon>Craniata</taxon>
        <taxon>Vertebrata</taxon>
        <taxon>Euteleostomi</taxon>
        <taxon>Actinopterygii</taxon>
        <taxon>Neopterygii</taxon>
        <taxon>Teleostei</taxon>
        <taxon>Neoteleostei</taxon>
        <taxon>Acanthomorphata</taxon>
        <taxon>Eupercaria</taxon>
        <taxon>Perciformes</taxon>
        <taxon>Percoidei</taxon>
        <taxon>Percidae</taxon>
        <taxon>Percinae</taxon>
        <taxon>Perca</taxon>
    </lineage>
</organism>
<evidence type="ECO:0000259" key="3">
    <source>
        <dbReference type="Pfam" id="PF00031"/>
    </source>
</evidence>
<proteinExistence type="predicted"/>
<comment type="caution">
    <text evidence="4">The sequence shown here is derived from an EMBL/GenBank/DDBJ whole genome shotgun (WGS) entry which is preliminary data.</text>
</comment>